<dbReference type="InterPro" id="IPR007220">
    <property type="entry name" value="ORC2"/>
</dbReference>
<evidence type="ECO:0000313" key="3">
    <source>
        <dbReference type="EMBL" id="KAK0529271.1"/>
    </source>
</evidence>
<sequence>MKTRNSNSTTPARGTAKTKRGGPHSRGGRGGRGGRGRGSVGKSSGSASRSDRAARRAAKDGDHEVADVKEEEGVEEEEDEDGDEDEEELIPPPAKRRRTSSKAESSTKPSASKTRQRSPSSDARPQTPPRNMSPLINEPNPSSAQFSHIELAQKPFQNHFNQASPGSRAPRPLGSRASPQRALGSSSAAQVLVAGPRSRDGASTPAAPDASASTSASATDASGKSKGKAKSKAKETPEAIAKRQQEIEASYRHKGGPAEYRAIVLGRNSSVTPSSASSSRSKAVPNPTPPSVTRSSSRNVGSAASTPTQQGAELGITPTKDRLQRTNQSRHVPSPLSTPTTGRSSGASKLPEVTATDKGKGRALEHDAEEDQDTDDDLFQESDTTSKQPRTTPALLRIAKEAEAANGSIAPLIRQSSSDAFFFAHSPSHASSRASASAASTPRGKKRGRLADGLDAPGSTPSASSPLATPASGRKGVAAKTSTALLSERVKNIPAEATRALFPRWVTGRKNKDGNEDEDDGAAADDEDVEERLQAKFKAKWGSVNVPPRLPSSSAKEKGKGKTSDAPALDSRAFVPPFATHFLHALSTAAFRADEHARPDRMFSTDQHVAAEVALNRFGRASEGGPSGPNSAFALWLSQLLAGFSLVFYGVGIGALPDTLPRPPEALPPSLLESAGLAKEEDNRPRHLLETFISDVCTAGHGCAWIGHGMAPSFSATGRSTAGLKIEDVLNGCERAVRDAWLGEDDGDGEEAGANGRQRLELPALAGSGGNKVEARARRLVSLFSSAIDQGDEQDEEDSRPSFPPALFILIHSLDAPTLRQPKVQRVLSILGSAPRIHLLGTVRNLNAAIAVPFGTGSSGDTFTPLTEQAAAVSQVAGVGENGDENESGEDGDLQALDAESQAKLRLRWAWHNISSFIPSLPEALTARHAALVAGVPAVLDFSGRAGAGSSTSAVRVQREGISSGGAHVFQAVTPKCKSLFLILGWEQLRSGASHVPFERLIKLTSQLFVARNRSEVIELLEELKTHYIVKRGSDLGPPPFEWLSIDADDKVIQQYVDELDAAKFGALHASTSVQRLESLPKY</sequence>
<feature type="compositionally biased region" description="Basic and acidic residues" evidence="1">
    <location>
        <begin position="355"/>
        <end position="366"/>
    </location>
</feature>
<dbReference type="GO" id="GO:0006260">
    <property type="term" value="P:DNA replication"/>
    <property type="evidence" value="ECO:0007669"/>
    <property type="project" value="InterPro"/>
</dbReference>
<feature type="compositionally biased region" description="Low complexity" evidence="1">
    <location>
        <begin position="267"/>
        <end position="299"/>
    </location>
</feature>
<dbReference type="AlphaFoldDB" id="A0AAN6G9M9"/>
<reference evidence="3" key="1">
    <citation type="journal article" date="2023" name="PhytoFront">
        <title>Draft Genome Resources of Seven Strains of Tilletia horrida, Causal Agent of Kernel Smut of Rice.</title>
        <authorList>
            <person name="Khanal S."/>
            <person name="Antony Babu S."/>
            <person name="Zhou X.G."/>
        </authorList>
    </citation>
    <scope>NUCLEOTIDE SEQUENCE</scope>
    <source>
        <strain evidence="3">TX3</strain>
    </source>
</reference>
<evidence type="ECO:0000259" key="2">
    <source>
        <dbReference type="Pfam" id="PF04084"/>
    </source>
</evidence>
<feature type="compositionally biased region" description="Acidic residues" evidence="1">
    <location>
        <begin position="69"/>
        <end position="89"/>
    </location>
</feature>
<dbReference type="PANTHER" id="PTHR14052">
    <property type="entry name" value="ORIGIN RECOGNITION COMPLEX SUBUNIT 2"/>
    <property type="match status" value="1"/>
</dbReference>
<accession>A0AAN6G9M9</accession>
<feature type="compositionally biased region" description="Polar residues" evidence="1">
    <location>
        <begin position="155"/>
        <end position="165"/>
    </location>
</feature>
<evidence type="ECO:0000313" key="4">
    <source>
        <dbReference type="Proteomes" id="UP001176521"/>
    </source>
</evidence>
<feature type="domain" description="Origin recognition complex subunit 2 RecA-like" evidence="2">
    <location>
        <begin position="686"/>
        <end position="851"/>
    </location>
</feature>
<feature type="compositionally biased region" description="Low complexity" evidence="1">
    <location>
        <begin position="456"/>
        <end position="473"/>
    </location>
</feature>
<feature type="region of interest" description="Disordered" evidence="1">
    <location>
        <begin position="426"/>
        <end position="480"/>
    </location>
</feature>
<protein>
    <submittedName>
        <fullName evidence="3">Origin recognition complex subunit 2</fullName>
    </submittedName>
</protein>
<proteinExistence type="predicted"/>
<feature type="compositionally biased region" description="Low complexity" evidence="1">
    <location>
        <begin position="426"/>
        <end position="440"/>
    </location>
</feature>
<dbReference type="InterPro" id="IPR056772">
    <property type="entry name" value="RecA-like_ORC2"/>
</dbReference>
<evidence type="ECO:0000256" key="1">
    <source>
        <dbReference type="SAM" id="MobiDB-lite"/>
    </source>
</evidence>
<feature type="compositionally biased region" description="Acidic residues" evidence="1">
    <location>
        <begin position="367"/>
        <end position="380"/>
    </location>
</feature>
<feature type="region of interest" description="Disordered" evidence="1">
    <location>
        <begin position="1"/>
        <end position="399"/>
    </location>
</feature>
<feature type="compositionally biased region" description="Basic and acidic residues" evidence="1">
    <location>
        <begin position="232"/>
        <end position="251"/>
    </location>
</feature>
<feature type="compositionally biased region" description="Polar residues" evidence="1">
    <location>
        <begin position="102"/>
        <end position="124"/>
    </location>
</feature>
<feature type="compositionally biased region" description="Polar residues" evidence="1">
    <location>
        <begin position="1"/>
        <end position="12"/>
    </location>
</feature>
<feature type="compositionally biased region" description="Polar residues" evidence="1">
    <location>
        <begin position="300"/>
        <end position="311"/>
    </location>
</feature>
<dbReference type="PANTHER" id="PTHR14052:SF0">
    <property type="entry name" value="ORIGIN RECOGNITION COMPLEX SUBUNIT 2"/>
    <property type="match status" value="1"/>
</dbReference>
<organism evidence="3 4">
    <name type="scientific">Tilletia horrida</name>
    <dbReference type="NCBI Taxonomy" id="155126"/>
    <lineage>
        <taxon>Eukaryota</taxon>
        <taxon>Fungi</taxon>
        <taxon>Dikarya</taxon>
        <taxon>Basidiomycota</taxon>
        <taxon>Ustilaginomycotina</taxon>
        <taxon>Exobasidiomycetes</taxon>
        <taxon>Tilletiales</taxon>
        <taxon>Tilletiaceae</taxon>
        <taxon>Tilletia</taxon>
    </lineage>
</organism>
<gene>
    <name evidence="3" type="primary">ORC2_1</name>
    <name evidence="3" type="ORF">OC842_004295</name>
</gene>
<feature type="region of interest" description="Disordered" evidence="1">
    <location>
        <begin position="508"/>
        <end position="528"/>
    </location>
</feature>
<feature type="compositionally biased region" description="Acidic residues" evidence="1">
    <location>
        <begin position="515"/>
        <end position="528"/>
    </location>
</feature>
<dbReference type="EMBL" id="JAPDMQ010000248">
    <property type="protein sequence ID" value="KAK0529271.1"/>
    <property type="molecule type" value="Genomic_DNA"/>
</dbReference>
<feature type="compositionally biased region" description="Low complexity" evidence="1">
    <location>
        <begin position="201"/>
        <end position="224"/>
    </location>
</feature>
<name>A0AAN6G9M9_9BASI</name>
<comment type="caution">
    <text evidence="3">The sequence shown here is derived from an EMBL/GenBank/DDBJ whole genome shotgun (WGS) entry which is preliminary data.</text>
</comment>
<dbReference type="GO" id="GO:0003688">
    <property type="term" value="F:DNA replication origin binding"/>
    <property type="evidence" value="ECO:0007669"/>
    <property type="project" value="TreeGrafter"/>
</dbReference>
<feature type="compositionally biased region" description="Basic residues" evidence="1">
    <location>
        <begin position="16"/>
        <end position="35"/>
    </location>
</feature>
<feature type="compositionally biased region" description="Polar residues" evidence="1">
    <location>
        <begin position="325"/>
        <end position="347"/>
    </location>
</feature>
<dbReference type="Pfam" id="PF04084">
    <property type="entry name" value="RecA-like_ORC2"/>
    <property type="match status" value="1"/>
</dbReference>
<feature type="compositionally biased region" description="Basic and acidic residues" evidence="1">
    <location>
        <begin position="49"/>
        <end position="68"/>
    </location>
</feature>
<feature type="region of interest" description="Disordered" evidence="1">
    <location>
        <begin position="543"/>
        <end position="569"/>
    </location>
</feature>
<dbReference type="GO" id="GO:0005664">
    <property type="term" value="C:nuclear origin of replication recognition complex"/>
    <property type="evidence" value="ECO:0007669"/>
    <property type="project" value="TreeGrafter"/>
</dbReference>
<keyword evidence="4" id="KW-1185">Reference proteome</keyword>
<dbReference type="Proteomes" id="UP001176521">
    <property type="component" value="Unassembled WGS sequence"/>
</dbReference>